<dbReference type="RefSeq" id="WP_363799808.1">
    <property type="nucleotide sequence ID" value="NZ_CP159925.1"/>
</dbReference>
<evidence type="ECO:0000259" key="2">
    <source>
        <dbReference type="Pfam" id="PF20410"/>
    </source>
</evidence>
<sequence>MPISSLHYAELSNIAYDPPEPNRNGQRDSITIGDVSYNIIDIADNRSSGYQGVMFQRSDTKEIVVAHRGTEFLGEPIDDVTRADGGMVARRANQQAADAIEFTRRAMERAEMFGVPITVTGHSLGGCLTQITAAKLGLYGETFNAFGAADLNMRIPEGGHQVVNHVMAADFVSSAGHHFGEVRVYASRHDVKSLSLAGYANNDRNYTDPRNFLVATGAGALSHSLHHFRDVDGNEDRDLSVLRDPETRVNAHRFEAMIDKFRSDVWALREGMSIGGAALRGPKGVAEEIMRHVPEKPAESPFKDAHGALPTGAARPFDPRHCDHPDHSMHGAIHAGVERIYAQQGRSAGEAAERTSAALLANARESGLTRVDHVVAGRNQSAGTDVFAVQGELHDPAHKRAQTHTELAEQIPLETSFQRLAALHPQQAAAEEQQSQEQTRLPAARMA</sequence>
<dbReference type="SUPFAM" id="SSF53474">
    <property type="entry name" value="alpha/beta-Hydrolases"/>
    <property type="match status" value="1"/>
</dbReference>
<feature type="compositionally biased region" description="Low complexity" evidence="1">
    <location>
        <begin position="426"/>
        <end position="438"/>
    </location>
</feature>
<reference evidence="3" key="1">
    <citation type="submission" date="2024-06" db="EMBL/GenBank/DDBJ databases">
        <authorList>
            <person name="Li S."/>
        </authorList>
    </citation>
    <scope>NUCLEOTIDE SEQUENCE</scope>
    <source>
        <strain evidence="3">SR10</strain>
    </source>
</reference>
<evidence type="ECO:0000313" key="3">
    <source>
        <dbReference type="EMBL" id="XCO76450.1"/>
    </source>
</evidence>
<dbReference type="InterPro" id="IPR046519">
    <property type="entry name" value="X-Tfes_XVIPCD"/>
</dbReference>
<dbReference type="Gene3D" id="3.40.50.1820">
    <property type="entry name" value="alpha/beta hydrolase"/>
    <property type="match status" value="1"/>
</dbReference>
<gene>
    <name evidence="3" type="ORF">ABU614_06590</name>
</gene>
<protein>
    <submittedName>
        <fullName evidence="3">XVIPCD domain-containing protein</fullName>
    </submittedName>
</protein>
<feature type="region of interest" description="Disordered" evidence="1">
    <location>
        <begin position="425"/>
        <end position="447"/>
    </location>
</feature>
<dbReference type="EMBL" id="CP159925">
    <property type="protein sequence ID" value="XCO76450.1"/>
    <property type="molecule type" value="Genomic_DNA"/>
</dbReference>
<dbReference type="AlphaFoldDB" id="A0AAU8MVF7"/>
<evidence type="ECO:0000256" key="1">
    <source>
        <dbReference type="SAM" id="MobiDB-lite"/>
    </source>
</evidence>
<dbReference type="InterPro" id="IPR029058">
    <property type="entry name" value="AB_hydrolase_fold"/>
</dbReference>
<organism evidence="3">
    <name type="scientific">Lysobacter firmicutimachus</name>
    <dbReference type="NCBI Taxonomy" id="1792846"/>
    <lineage>
        <taxon>Bacteria</taxon>
        <taxon>Pseudomonadati</taxon>
        <taxon>Pseudomonadota</taxon>
        <taxon>Gammaproteobacteria</taxon>
        <taxon>Lysobacterales</taxon>
        <taxon>Lysobacteraceae</taxon>
        <taxon>Lysobacter</taxon>
    </lineage>
</organism>
<accession>A0AAU8MVF7</accession>
<dbReference type="Pfam" id="PF26363">
    <property type="entry name" value="Phospholipase-like"/>
    <property type="match status" value="1"/>
</dbReference>
<feature type="domain" description="X-Tfes XVIPCD" evidence="2">
    <location>
        <begin position="320"/>
        <end position="421"/>
    </location>
</feature>
<name>A0AAU8MVF7_9GAMM</name>
<dbReference type="Pfam" id="PF20410">
    <property type="entry name" value="X-Tfes_XVIPCD"/>
    <property type="match status" value="1"/>
</dbReference>
<proteinExistence type="predicted"/>